<dbReference type="Proteomes" id="UP000198727">
    <property type="component" value="Unassembled WGS sequence"/>
</dbReference>
<reference evidence="2" key="1">
    <citation type="submission" date="2016-10" db="EMBL/GenBank/DDBJ databases">
        <authorList>
            <person name="Varghese N."/>
            <person name="Submissions S."/>
        </authorList>
    </citation>
    <scope>NUCLEOTIDE SEQUENCE [LARGE SCALE GENOMIC DNA]</scope>
    <source>
        <strain evidence="2">CGMCC 4.5579</strain>
    </source>
</reference>
<sequence length="167" mass="17932">MLPGLLGCSCRFGYRWSALGRVLATADRANRYRGGMTVRHRAARALPALVAALCLPLAACGELNSAVDKADGAVGKASACSEALGIAASFNPQALDPQRVQEEAARKANRLQELAGQAADADLRQSLLAVADGYVELERRQTEGLANLTDWVRRNTENLDRLRQVCL</sequence>
<proteinExistence type="predicted"/>
<evidence type="ECO:0000313" key="2">
    <source>
        <dbReference type="Proteomes" id="UP000198727"/>
    </source>
</evidence>
<dbReference type="EMBL" id="FOWW01000003">
    <property type="protein sequence ID" value="SFP66632.1"/>
    <property type="molecule type" value="Genomic_DNA"/>
</dbReference>
<gene>
    <name evidence="1" type="ORF">SAMN05421810_10336</name>
</gene>
<dbReference type="STRING" id="587909.SAMN05421810_10336"/>
<protein>
    <submittedName>
        <fullName evidence="1">Uncharacterized protein</fullName>
    </submittedName>
</protein>
<keyword evidence="2" id="KW-1185">Reference proteome</keyword>
<dbReference type="AlphaFoldDB" id="A0A1I5S7D3"/>
<accession>A0A1I5S7D3</accession>
<organism evidence="1 2">
    <name type="scientific">Amycolatopsis arida</name>
    <dbReference type="NCBI Taxonomy" id="587909"/>
    <lineage>
        <taxon>Bacteria</taxon>
        <taxon>Bacillati</taxon>
        <taxon>Actinomycetota</taxon>
        <taxon>Actinomycetes</taxon>
        <taxon>Pseudonocardiales</taxon>
        <taxon>Pseudonocardiaceae</taxon>
        <taxon>Amycolatopsis</taxon>
    </lineage>
</organism>
<name>A0A1I5S7D3_9PSEU</name>
<evidence type="ECO:0000313" key="1">
    <source>
        <dbReference type="EMBL" id="SFP66632.1"/>
    </source>
</evidence>